<dbReference type="GO" id="GO:0003961">
    <property type="term" value="F:O-acetylhomoserine aminocarboxypropyltransferase activity"/>
    <property type="evidence" value="ECO:0007669"/>
    <property type="project" value="TreeGrafter"/>
</dbReference>
<organism evidence="9 10">
    <name type="scientific">Desulforamulus putei DSM 12395</name>
    <dbReference type="NCBI Taxonomy" id="1121429"/>
    <lineage>
        <taxon>Bacteria</taxon>
        <taxon>Bacillati</taxon>
        <taxon>Bacillota</taxon>
        <taxon>Clostridia</taxon>
        <taxon>Eubacteriales</taxon>
        <taxon>Peptococcaceae</taxon>
        <taxon>Desulforamulus</taxon>
    </lineage>
</organism>
<dbReference type="NCBIfam" id="NF006004">
    <property type="entry name" value="PRK08134.1"/>
    <property type="match status" value="1"/>
</dbReference>
<dbReference type="SUPFAM" id="SSF53383">
    <property type="entry name" value="PLP-dependent transferases"/>
    <property type="match status" value="1"/>
</dbReference>
<dbReference type="Pfam" id="PF01053">
    <property type="entry name" value="Cys_Met_Meta_PP"/>
    <property type="match status" value="1"/>
</dbReference>
<evidence type="ECO:0000256" key="3">
    <source>
        <dbReference type="ARBA" id="ARBA00022679"/>
    </source>
</evidence>
<dbReference type="GO" id="GO:0030170">
    <property type="term" value="F:pyridoxal phosphate binding"/>
    <property type="evidence" value="ECO:0007669"/>
    <property type="project" value="InterPro"/>
</dbReference>
<dbReference type="GO" id="GO:0006535">
    <property type="term" value="P:cysteine biosynthetic process from serine"/>
    <property type="evidence" value="ECO:0007669"/>
    <property type="project" value="TreeGrafter"/>
</dbReference>
<evidence type="ECO:0000256" key="6">
    <source>
        <dbReference type="ARBA" id="ARBA00071157"/>
    </source>
</evidence>
<dbReference type="InterPro" id="IPR000277">
    <property type="entry name" value="Cys/Met-Metab_PyrdxlP-dep_enz"/>
</dbReference>
<dbReference type="PROSITE" id="PS00868">
    <property type="entry name" value="CYS_MET_METAB_PP"/>
    <property type="match status" value="1"/>
</dbReference>
<keyword evidence="3" id="KW-0808">Transferase</keyword>
<dbReference type="InterPro" id="IPR015421">
    <property type="entry name" value="PyrdxlP-dep_Trfase_major"/>
</dbReference>
<proteinExistence type="inferred from homology"/>
<evidence type="ECO:0000256" key="8">
    <source>
        <dbReference type="RuleBase" id="RU362118"/>
    </source>
</evidence>
<dbReference type="RefSeq" id="WP_073240157.1">
    <property type="nucleotide sequence ID" value="NZ_FQUY01000035.1"/>
</dbReference>
<dbReference type="EMBL" id="FQUY01000035">
    <property type="protein sequence ID" value="SHF56828.1"/>
    <property type="molecule type" value="Genomic_DNA"/>
</dbReference>
<dbReference type="CDD" id="cd00614">
    <property type="entry name" value="CGS_like"/>
    <property type="match status" value="1"/>
</dbReference>
<accession>A0A1M5CQ17</accession>
<dbReference type="Proteomes" id="UP000184148">
    <property type="component" value="Unassembled WGS sequence"/>
</dbReference>
<keyword evidence="10" id="KW-1185">Reference proteome</keyword>
<dbReference type="GO" id="GO:0016829">
    <property type="term" value="F:lyase activity"/>
    <property type="evidence" value="ECO:0007669"/>
    <property type="project" value="UniProtKB-KW"/>
</dbReference>
<dbReference type="FunFam" id="3.40.640.10:FF:000035">
    <property type="entry name" value="O-succinylhomoserine sulfhydrylase"/>
    <property type="match status" value="1"/>
</dbReference>
<dbReference type="AlphaFoldDB" id="A0A1M5CQ17"/>
<dbReference type="InterPro" id="IPR006235">
    <property type="entry name" value="OAc-hSer/O-AcSer_sulfhydrylase"/>
</dbReference>
<name>A0A1M5CQ17_9FIRM</name>
<protein>
    <recommendedName>
        <fullName evidence="6">O-succinylhomoserine sulfhydrylase</fullName>
    </recommendedName>
</protein>
<dbReference type="Gene3D" id="3.90.1150.10">
    <property type="entry name" value="Aspartate Aminotransferase, domain 1"/>
    <property type="match status" value="1"/>
</dbReference>
<dbReference type="InterPro" id="IPR015422">
    <property type="entry name" value="PyrdxlP-dep_Trfase_small"/>
</dbReference>
<reference evidence="10" key="1">
    <citation type="submission" date="2016-11" db="EMBL/GenBank/DDBJ databases">
        <authorList>
            <person name="Varghese N."/>
            <person name="Submissions S."/>
        </authorList>
    </citation>
    <scope>NUCLEOTIDE SEQUENCE [LARGE SCALE GENOMIC DNA]</scope>
    <source>
        <strain evidence="10">DSM 12395</strain>
    </source>
</reference>
<evidence type="ECO:0000256" key="1">
    <source>
        <dbReference type="ARBA" id="ARBA00001933"/>
    </source>
</evidence>
<comment type="subunit">
    <text evidence="2">Homotetramer.</text>
</comment>
<dbReference type="STRING" id="1121429.SAMN02745133_02991"/>
<feature type="modified residue" description="N6-(pyridoxal phosphate)lysine" evidence="7">
    <location>
        <position position="209"/>
    </location>
</feature>
<sequence>MTLKNLGFETLALHAGHRPDIETLSRAVPIYQTTSYVFRDSEHAANLFSLKEEGHIYTRIDNPTTDIFEKRLAALEGGVGALALASGHAAITTAILNITSTGDEIVSSTNLYGGTVNLFTHTLARLGIKVNFVSPDHPENFRRAITDKTKAIFAETIGNPRCDVLDIEAVSNIAREAGIPLIIDSTFTTPYLCRPFEFGADIVVHSATKFIGGHGTSIGGVIIDSGKFDWTRNDKFPGLTQPDPSYHGITYAKDIGPAAYIVKARVQLLRDLGACLSPFNAFLLLQGIETLALRMERHVSNTQKVAEFLEEHPNVNWVSYPGLKGHPSYELGRKYLPKGAGAILTFGIKGGLEAGKKFIDSLKIFSHLANVGDAKSLVIHPASTTHSQLSEEALRKAGVSPDLVRLSIGLESIDDLLEDLDQALRAKRNRQERKGC</sequence>
<dbReference type="PIRSF" id="PIRSF001434">
    <property type="entry name" value="CGS"/>
    <property type="match status" value="1"/>
</dbReference>
<evidence type="ECO:0000313" key="10">
    <source>
        <dbReference type="Proteomes" id="UP000184148"/>
    </source>
</evidence>
<dbReference type="PANTHER" id="PTHR43797">
    <property type="entry name" value="HOMOCYSTEINE/CYSTEINE SYNTHASE"/>
    <property type="match status" value="1"/>
</dbReference>
<dbReference type="OrthoDB" id="9780685at2"/>
<gene>
    <name evidence="9" type="ORF">SAMN02745133_02991</name>
</gene>
<dbReference type="GO" id="GO:0019346">
    <property type="term" value="P:transsulfuration"/>
    <property type="evidence" value="ECO:0007669"/>
    <property type="project" value="InterPro"/>
</dbReference>
<dbReference type="InterPro" id="IPR054542">
    <property type="entry name" value="Cys_met_metab_PP"/>
</dbReference>
<dbReference type="NCBIfam" id="NF006096">
    <property type="entry name" value="PRK08248.1"/>
    <property type="match status" value="1"/>
</dbReference>
<evidence type="ECO:0000313" key="9">
    <source>
        <dbReference type="EMBL" id="SHF56828.1"/>
    </source>
</evidence>
<dbReference type="GO" id="GO:0004124">
    <property type="term" value="F:cysteine synthase activity"/>
    <property type="evidence" value="ECO:0007669"/>
    <property type="project" value="TreeGrafter"/>
</dbReference>
<dbReference type="PANTHER" id="PTHR43797:SF2">
    <property type="entry name" value="HOMOCYSTEINE_CYSTEINE SYNTHASE"/>
    <property type="match status" value="1"/>
</dbReference>
<evidence type="ECO:0000256" key="5">
    <source>
        <dbReference type="ARBA" id="ARBA00060995"/>
    </source>
</evidence>
<dbReference type="GO" id="GO:0071269">
    <property type="term" value="P:L-homocysteine biosynthetic process"/>
    <property type="evidence" value="ECO:0007669"/>
    <property type="project" value="TreeGrafter"/>
</dbReference>
<dbReference type="FunFam" id="3.90.1150.10:FF:000033">
    <property type="entry name" value="Cystathionine gamma-synthase"/>
    <property type="match status" value="1"/>
</dbReference>
<keyword evidence="9" id="KW-0456">Lyase</keyword>
<comment type="cofactor">
    <cofactor evidence="1 8">
        <name>pyridoxal 5'-phosphate</name>
        <dbReference type="ChEBI" id="CHEBI:597326"/>
    </cofactor>
</comment>
<dbReference type="GO" id="GO:0005737">
    <property type="term" value="C:cytoplasm"/>
    <property type="evidence" value="ECO:0007669"/>
    <property type="project" value="TreeGrafter"/>
</dbReference>
<evidence type="ECO:0000256" key="7">
    <source>
        <dbReference type="PIRSR" id="PIRSR001434-2"/>
    </source>
</evidence>
<keyword evidence="4 7" id="KW-0663">Pyridoxal phosphate</keyword>
<evidence type="ECO:0000256" key="4">
    <source>
        <dbReference type="ARBA" id="ARBA00022898"/>
    </source>
</evidence>
<comment type="similarity">
    <text evidence="5">Belongs to the trans-sulfuration enzymes family. MetZ subfamily.</text>
</comment>
<dbReference type="InterPro" id="IPR015424">
    <property type="entry name" value="PyrdxlP-dep_Trfase"/>
</dbReference>
<evidence type="ECO:0000256" key="2">
    <source>
        <dbReference type="ARBA" id="ARBA00011881"/>
    </source>
</evidence>
<dbReference type="NCBIfam" id="TIGR01326">
    <property type="entry name" value="OAH_OAS_sulfhy"/>
    <property type="match status" value="1"/>
</dbReference>
<dbReference type="Gene3D" id="3.40.640.10">
    <property type="entry name" value="Type I PLP-dependent aspartate aminotransferase-like (Major domain)"/>
    <property type="match status" value="1"/>
</dbReference>